<dbReference type="Proteomes" id="UP000039865">
    <property type="component" value="Unassembled WGS sequence"/>
</dbReference>
<evidence type="ECO:0000256" key="2">
    <source>
        <dbReference type="ARBA" id="ARBA00022737"/>
    </source>
</evidence>
<dbReference type="InParanoid" id="A0A078AD31"/>
<dbReference type="SUPFAM" id="SSF50978">
    <property type="entry name" value="WD40 repeat-like"/>
    <property type="match status" value="1"/>
</dbReference>
<feature type="region of interest" description="Disordered" evidence="4">
    <location>
        <begin position="1"/>
        <end position="21"/>
    </location>
</feature>
<evidence type="ECO:0000313" key="5">
    <source>
        <dbReference type="EMBL" id="CDW78768.1"/>
    </source>
</evidence>
<evidence type="ECO:0000256" key="1">
    <source>
        <dbReference type="ARBA" id="ARBA00022574"/>
    </source>
</evidence>
<dbReference type="OrthoDB" id="727118at2759"/>
<keyword evidence="2" id="KW-0677">Repeat</keyword>
<dbReference type="AlphaFoldDB" id="A0A078AD31"/>
<dbReference type="PROSITE" id="PS00678">
    <property type="entry name" value="WD_REPEATS_1"/>
    <property type="match status" value="1"/>
</dbReference>
<dbReference type="Gene3D" id="2.130.10.10">
    <property type="entry name" value="YVTN repeat-like/Quinoprotein amine dehydrogenase"/>
    <property type="match status" value="2"/>
</dbReference>
<feature type="repeat" description="WD" evidence="3">
    <location>
        <begin position="449"/>
        <end position="481"/>
    </location>
</feature>
<evidence type="ECO:0000313" key="6">
    <source>
        <dbReference type="Proteomes" id="UP000039865"/>
    </source>
</evidence>
<accession>A0A078AD31</accession>
<feature type="compositionally biased region" description="Polar residues" evidence="4">
    <location>
        <begin position="204"/>
        <end position="222"/>
    </location>
</feature>
<dbReference type="SMART" id="SM00320">
    <property type="entry name" value="WD40"/>
    <property type="match status" value="3"/>
</dbReference>
<feature type="region of interest" description="Disordered" evidence="4">
    <location>
        <begin position="120"/>
        <end position="165"/>
    </location>
</feature>
<evidence type="ECO:0000256" key="4">
    <source>
        <dbReference type="SAM" id="MobiDB-lite"/>
    </source>
</evidence>
<dbReference type="InterPro" id="IPR001680">
    <property type="entry name" value="WD40_rpt"/>
</dbReference>
<sequence>MKTQKERNSNSYGGSGSTLPQQAQQTNIAGGTLNNPKQNKINNQIQTASRNFQFSQMGYRNNTEYNNMNSLNSFDNSYPQRIQINQQQIQQQQVFPKHKNIDSYNQNPNLTYYHYQNVKSSQPTQGKNQSIGKNNQKSKQNSLDMSQQPQHFQPNSIQQTSQIHSNDTQSFTDNLMKTLNQKLKGLSNPKSNNIEGAIIEVDSKNSSPPLTHSNQSSKKTSPEMYQQNYLMQRILETFHNYNGTSNDLNQQHSLNSQIVNTSICSPITPITIISKQKQGMPQMKLQKLQIDLNVEEFKDDSQSSSEIQSALLERIDGLIKAEHSLIGKKVLIPRQTLKSHFDTVRDLKFCCDDKLLVSVSEDCMLKLWDIKQIRQTQPEDETMIEPFQNLRGHTGPLFSLTSNHGKTKDDTLLYSAGSEGVIRIWRIPNLQEQKYYPQSDGKNYCIGVFSSHKDVVWQLAYHPVDEQLLSVSADGSVKMWKSFDFKLNKNTNLRSSNTHVKNKQSMNQGEGGFESIEQCTNHCLMGSFLNKKENGVLEIPTSAAWINTNPNMLIISYRNPILGLFDRITVIFVCIMLQYRVVPEVSLMSNMMESKINKINSTIRQTKQLCTPI</sequence>
<reference evidence="5 6" key="1">
    <citation type="submission" date="2014-06" db="EMBL/GenBank/DDBJ databases">
        <authorList>
            <person name="Swart Estienne"/>
        </authorList>
    </citation>
    <scope>NUCLEOTIDE SEQUENCE [LARGE SCALE GENOMIC DNA]</scope>
    <source>
        <strain evidence="5 6">130c</strain>
    </source>
</reference>
<dbReference type="InterPro" id="IPR015943">
    <property type="entry name" value="WD40/YVTN_repeat-like_dom_sf"/>
</dbReference>
<evidence type="ECO:0000256" key="3">
    <source>
        <dbReference type="PROSITE-ProRule" id="PRU00221"/>
    </source>
</evidence>
<dbReference type="PROSITE" id="PS50294">
    <property type="entry name" value="WD_REPEATS_REGION"/>
    <property type="match status" value="2"/>
</dbReference>
<organism evidence="5 6">
    <name type="scientific">Stylonychia lemnae</name>
    <name type="common">Ciliate</name>
    <dbReference type="NCBI Taxonomy" id="5949"/>
    <lineage>
        <taxon>Eukaryota</taxon>
        <taxon>Sar</taxon>
        <taxon>Alveolata</taxon>
        <taxon>Ciliophora</taxon>
        <taxon>Intramacronucleata</taxon>
        <taxon>Spirotrichea</taxon>
        <taxon>Stichotrichia</taxon>
        <taxon>Sporadotrichida</taxon>
        <taxon>Oxytrichidae</taxon>
        <taxon>Stylonychinae</taxon>
        <taxon>Stylonychia</taxon>
    </lineage>
</organism>
<feature type="repeat" description="WD" evidence="3">
    <location>
        <begin position="337"/>
        <end position="378"/>
    </location>
</feature>
<dbReference type="PANTHER" id="PTHR15653">
    <property type="entry name" value="STRIATIN"/>
    <property type="match status" value="1"/>
</dbReference>
<keyword evidence="6" id="KW-1185">Reference proteome</keyword>
<proteinExistence type="predicted"/>
<protein>
    <submittedName>
        <fullName evidence="5">Wd40 repeat-containing protein</fullName>
    </submittedName>
</protein>
<feature type="region of interest" description="Disordered" evidence="4">
    <location>
        <begin position="200"/>
        <end position="222"/>
    </location>
</feature>
<dbReference type="InterPro" id="IPR036322">
    <property type="entry name" value="WD40_repeat_dom_sf"/>
</dbReference>
<dbReference type="InterPro" id="IPR051488">
    <property type="entry name" value="WD_repeat_striatin"/>
</dbReference>
<name>A0A078AD31_STYLE</name>
<dbReference type="PROSITE" id="PS50082">
    <property type="entry name" value="WD_REPEATS_2"/>
    <property type="match status" value="2"/>
</dbReference>
<dbReference type="EMBL" id="CCKQ01007410">
    <property type="protein sequence ID" value="CDW78768.1"/>
    <property type="molecule type" value="Genomic_DNA"/>
</dbReference>
<keyword evidence="1 3" id="KW-0853">WD repeat</keyword>
<feature type="compositionally biased region" description="Polar residues" evidence="4">
    <location>
        <begin position="9"/>
        <end position="21"/>
    </location>
</feature>
<dbReference type="InterPro" id="IPR019775">
    <property type="entry name" value="WD40_repeat_CS"/>
</dbReference>
<dbReference type="Pfam" id="PF00400">
    <property type="entry name" value="WD40"/>
    <property type="match status" value="3"/>
</dbReference>
<dbReference type="PANTHER" id="PTHR15653:SF0">
    <property type="entry name" value="CONNECTOR OF KINASE TO AP-1, ISOFORM E"/>
    <property type="match status" value="1"/>
</dbReference>
<gene>
    <name evidence="5" type="primary">Contig8661.g9238</name>
    <name evidence="5" type="ORF">STYLEM_7752</name>
</gene>